<dbReference type="InterPro" id="IPR036514">
    <property type="entry name" value="SGNH_hydro_sf"/>
</dbReference>
<keyword evidence="1" id="KW-0472">Membrane</keyword>
<dbReference type="Gene3D" id="3.40.50.1110">
    <property type="entry name" value="SGNH hydrolase"/>
    <property type="match status" value="1"/>
</dbReference>
<dbReference type="SUPFAM" id="SSF52266">
    <property type="entry name" value="SGNH hydrolase"/>
    <property type="match status" value="1"/>
</dbReference>
<keyword evidence="3" id="KW-1185">Reference proteome</keyword>
<proteinExistence type="predicted"/>
<dbReference type="EMBL" id="BLZA01000021">
    <property type="protein sequence ID" value="GHJ87098.1"/>
    <property type="molecule type" value="Genomic_DNA"/>
</dbReference>
<feature type="transmembrane region" description="Helical" evidence="1">
    <location>
        <begin position="25"/>
        <end position="45"/>
    </location>
</feature>
<reference evidence="2" key="1">
    <citation type="submission" date="2020-07" db="EMBL/GenBank/DDBJ databases">
        <title>Draft Genome Sequence of a Deep-Sea Yeast, Naganishia (Cryptococcus) liquefaciens strain N6.</title>
        <authorList>
            <person name="Han Y.W."/>
            <person name="Kajitani R."/>
            <person name="Morimoto H."/>
            <person name="Parhat M."/>
            <person name="Tsubouchi H."/>
            <person name="Bakenova O."/>
            <person name="Ogata M."/>
            <person name="Argunhan B."/>
            <person name="Aoki R."/>
            <person name="Kajiwara S."/>
            <person name="Itoh T."/>
            <person name="Iwasaki H."/>
        </authorList>
    </citation>
    <scope>NUCLEOTIDE SEQUENCE</scope>
    <source>
        <strain evidence="2">N6</strain>
    </source>
</reference>
<sequence length="531" mass="60667">MVNPAHLIIRNNSSPLLSKQALRPFYVVCAIIFAFWICLFTLSWLDGGHRHIADLAESITTCPNPAITLKLPVDTPLLDIGSWHTHRRLLISQSPSFNITLLRPFHRPCNVFAIDIKRTDPEACRIAESRTNMTTNPDVLRYLREELGPDTFMLRISGGQRWTSELPRYLGHCRWRFDVSLSNGGDVSLELWHTYEGYKAFDEADDSDWIEYTRTPLLEQPLLLNICSSRCKTHYYPRHNLSVIKSFAQDPAADPKLPSCGDRTISGVWLPWHPADKMYPPAPIIPPRKGSSPLMGQYHLRLDGCHLFHAGNQFFVDHSRCTVKEGGEKWNVMFLGDSHMRFVLHSWQYRLAGHSDYYGEKEKPDWKKHISTYNDTSYHFNWAPYMQDWRDSVQAEDLQDIDAIVASHGAWPAAGGMSTDEYLRHLIEGLDVIGTHATSRLVRKVWLMGAPFPPWTKPNRKERRTNAQIAYWNRITKRLVEERGWLIVGQFKLAMPLVLEIGAGDGVHLTPSDVHSDIVDDVLAKAGICPV</sequence>
<keyword evidence="1" id="KW-0812">Transmembrane</keyword>
<evidence type="ECO:0000313" key="2">
    <source>
        <dbReference type="EMBL" id="GHJ87098.1"/>
    </source>
</evidence>
<dbReference type="AlphaFoldDB" id="A0A8H3YFA8"/>
<organism evidence="2 3">
    <name type="scientific">Naganishia liquefaciens</name>
    <dbReference type="NCBI Taxonomy" id="104408"/>
    <lineage>
        <taxon>Eukaryota</taxon>
        <taxon>Fungi</taxon>
        <taxon>Dikarya</taxon>
        <taxon>Basidiomycota</taxon>
        <taxon>Agaricomycotina</taxon>
        <taxon>Tremellomycetes</taxon>
        <taxon>Filobasidiales</taxon>
        <taxon>Filobasidiaceae</taxon>
        <taxon>Naganishia</taxon>
    </lineage>
</organism>
<evidence type="ECO:0000313" key="3">
    <source>
        <dbReference type="Proteomes" id="UP000620104"/>
    </source>
</evidence>
<evidence type="ECO:0000256" key="1">
    <source>
        <dbReference type="SAM" id="Phobius"/>
    </source>
</evidence>
<keyword evidence="1" id="KW-1133">Transmembrane helix</keyword>
<comment type="caution">
    <text evidence="2">The sequence shown here is derived from an EMBL/GenBank/DDBJ whole genome shotgun (WGS) entry which is preliminary data.</text>
</comment>
<protein>
    <submittedName>
        <fullName evidence="2">Uncharacterized protein</fullName>
    </submittedName>
</protein>
<accession>A0A8H3YFA8</accession>
<name>A0A8H3YFA8_9TREE</name>
<gene>
    <name evidence="2" type="ORF">NliqN6_3500</name>
</gene>
<dbReference type="OrthoDB" id="3176531at2759"/>
<dbReference type="Proteomes" id="UP000620104">
    <property type="component" value="Unassembled WGS sequence"/>
</dbReference>